<dbReference type="PROSITE" id="PS50994">
    <property type="entry name" value="INTEGRASE"/>
    <property type="match status" value="1"/>
</dbReference>
<keyword evidence="2" id="KW-0548">Nucleotidyltransferase</keyword>
<dbReference type="CDD" id="cd01647">
    <property type="entry name" value="RT_LTR"/>
    <property type="match status" value="1"/>
</dbReference>
<dbReference type="InterPro" id="IPR005162">
    <property type="entry name" value="Retrotrans_gag_dom"/>
</dbReference>
<keyword evidence="5" id="KW-0233">DNA recombination</keyword>
<dbReference type="Pfam" id="PF00078">
    <property type="entry name" value="RVT_1"/>
    <property type="match status" value="1"/>
</dbReference>
<dbReference type="Pfam" id="PF00665">
    <property type="entry name" value="rve"/>
    <property type="match status" value="1"/>
</dbReference>
<keyword evidence="1" id="KW-0808">Transferase</keyword>
<evidence type="ECO:0000256" key="2">
    <source>
        <dbReference type="ARBA" id="ARBA00022695"/>
    </source>
</evidence>
<evidence type="ECO:0000313" key="9">
    <source>
        <dbReference type="Proteomes" id="UP000807115"/>
    </source>
</evidence>
<dbReference type="Gene3D" id="3.30.420.10">
    <property type="entry name" value="Ribonuclease H-like superfamily/Ribonuclease H"/>
    <property type="match status" value="2"/>
</dbReference>
<dbReference type="Gene3D" id="3.30.70.270">
    <property type="match status" value="1"/>
</dbReference>
<dbReference type="InterPro" id="IPR043502">
    <property type="entry name" value="DNA/RNA_pol_sf"/>
</dbReference>
<evidence type="ECO:0000256" key="6">
    <source>
        <dbReference type="SAM" id="MobiDB-lite"/>
    </source>
</evidence>
<dbReference type="GO" id="GO:0006310">
    <property type="term" value="P:DNA recombination"/>
    <property type="evidence" value="ECO:0007669"/>
    <property type="project" value="UniProtKB-KW"/>
</dbReference>
<evidence type="ECO:0000256" key="5">
    <source>
        <dbReference type="ARBA" id="ARBA00023172"/>
    </source>
</evidence>
<evidence type="ECO:0000256" key="1">
    <source>
        <dbReference type="ARBA" id="ARBA00022679"/>
    </source>
</evidence>
<proteinExistence type="predicted"/>
<dbReference type="InterPro" id="IPR021109">
    <property type="entry name" value="Peptidase_aspartic_dom_sf"/>
</dbReference>
<evidence type="ECO:0000256" key="3">
    <source>
        <dbReference type="ARBA" id="ARBA00022722"/>
    </source>
</evidence>
<evidence type="ECO:0000313" key="8">
    <source>
        <dbReference type="EMBL" id="KAG0549625.1"/>
    </source>
</evidence>
<feature type="region of interest" description="Disordered" evidence="6">
    <location>
        <begin position="542"/>
        <end position="586"/>
    </location>
</feature>
<dbReference type="GO" id="GO:0016779">
    <property type="term" value="F:nucleotidyltransferase activity"/>
    <property type="evidence" value="ECO:0007669"/>
    <property type="project" value="UniProtKB-KW"/>
</dbReference>
<dbReference type="CDD" id="cd00303">
    <property type="entry name" value="retropepsin_like"/>
    <property type="match status" value="1"/>
</dbReference>
<keyword evidence="3" id="KW-0540">Nuclease</keyword>
<gene>
    <name evidence="8" type="ORF">BDA96_01G270900</name>
</gene>
<dbReference type="InterPro" id="IPR036397">
    <property type="entry name" value="RNaseH_sf"/>
</dbReference>
<dbReference type="InterPro" id="IPR043128">
    <property type="entry name" value="Rev_trsase/Diguanyl_cyclase"/>
</dbReference>
<organism evidence="8 9">
    <name type="scientific">Sorghum bicolor</name>
    <name type="common">Sorghum</name>
    <name type="synonym">Sorghum vulgare</name>
    <dbReference type="NCBI Taxonomy" id="4558"/>
    <lineage>
        <taxon>Eukaryota</taxon>
        <taxon>Viridiplantae</taxon>
        <taxon>Streptophyta</taxon>
        <taxon>Embryophyta</taxon>
        <taxon>Tracheophyta</taxon>
        <taxon>Spermatophyta</taxon>
        <taxon>Magnoliopsida</taxon>
        <taxon>Liliopsida</taxon>
        <taxon>Poales</taxon>
        <taxon>Poaceae</taxon>
        <taxon>PACMAD clade</taxon>
        <taxon>Panicoideae</taxon>
        <taxon>Andropogonodae</taxon>
        <taxon>Andropogoneae</taxon>
        <taxon>Sorghinae</taxon>
        <taxon>Sorghum</taxon>
    </lineage>
</organism>
<dbReference type="SUPFAM" id="SSF53098">
    <property type="entry name" value="Ribonuclease H-like"/>
    <property type="match status" value="2"/>
</dbReference>
<dbReference type="Pfam" id="PF13456">
    <property type="entry name" value="RVT_3"/>
    <property type="match status" value="1"/>
</dbReference>
<protein>
    <recommendedName>
        <fullName evidence="7">Integrase catalytic domain-containing protein</fullName>
    </recommendedName>
</protein>
<dbReference type="Gene3D" id="2.40.70.10">
    <property type="entry name" value="Acid Proteases"/>
    <property type="match status" value="1"/>
</dbReference>
<dbReference type="GO" id="GO:0004523">
    <property type="term" value="F:RNA-DNA hybrid ribonuclease activity"/>
    <property type="evidence" value="ECO:0007669"/>
    <property type="project" value="InterPro"/>
</dbReference>
<dbReference type="SUPFAM" id="SSF56672">
    <property type="entry name" value="DNA/RNA polymerases"/>
    <property type="match status" value="1"/>
</dbReference>
<keyword evidence="4" id="KW-0378">Hydrolase</keyword>
<dbReference type="InterPro" id="IPR012337">
    <property type="entry name" value="RNaseH-like_sf"/>
</dbReference>
<evidence type="ECO:0000256" key="4">
    <source>
        <dbReference type="ARBA" id="ARBA00022759"/>
    </source>
</evidence>
<dbReference type="GO" id="GO:0015074">
    <property type="term" value="P:DNA integration"/>
    <property type="evidence" value="ECO:0007669"/>
    <property type="project" value="InterPro"/>
</dbReference>
<dbReference type="InterPro" id="IPR000477">
    <property type="entry name" value="RT_dom"/>
</dbReference>
<dbReference type="Gene3D" id="3.10.10.10">
    <property type="entry name" value="HIV Type 1 Reverse Transcriptase, subunit A, domain 1"/>
    <property type="match status" value="1"/>
</dbReference>
<evidence type="ECO:0000259" key="7">
    <source>
        <dbReference type="PROSITE" id="PS50994"/>
    </source>
</evidence>
<dbReference type="PANTHER" id="PTHR37984:SF5">
    <property type="entry name" value="PROTEIN NYNRIN-LIKE"/>
    <property type="match status" value="1"/>
</dbReference>
<dbReference type="CDD" id="cd09279">
    <property type="entry name" value="RNase_HI_like"/>
    <property type="match status" value="1"/>
</dbReference>
<feature type="domain" description="Integrase catalytic" evidence="7">
    <location>
        <begin position="1246"/>
        <end position="1354"/>
    </location>
</feature>
<accession>A0A921V005</accession>
<name>A0A921V005_SORBI</name>
<reference evidence="8" key="1">
    <citation type="journal article" date="2019" name="BMC Genomics">
        <title>A new reference genome for Sorghum bicolor reveals high levels of sequence similarity between sweet and grain genotypes: implications for the genetics of sugar metabolism.</title>
        <authorList>
            <person name="Cooper E.A."/>
            <person name="Brenton Z.W."/>
            <person name="Flinn B.S."/>
            <person name="Jenkins J."/>
            <person name="Shu S."/>
            <person name="Flowers D."/>
            <person name="Luo F."/>
            <person name="Wang Y."/>
            <person name="Xia P."/>
            <person name="Barry K."/>
            <person name="Daum C."/>
            <person name="Lipzen A."/>
            <person name="Yoshinaga Y."/>
            <person name="Schmutz J."/>
            <person name="Saski C."/>
            <person name="Vermerris W."/>
            <person name="Kresovich S."/>
        </authorList>
    </citation>
    <scope>NUCLEOTIDE SEQUENCE</scope>
</reference>
<dbReference type="GO" id="GO:0003676">
    <property type="term" value="F:nucleic acid binding"/>
    <property type="evidence" value="ECO:0007669"/>
    <property type="project" value="InterPro"/>
</dbReference>
<reference evidence="8" key="2">
    <citation type="submission" date="2020-10" db="EMBL/GenBank/DDBJ databases">
        <authorList>
            <person name="Cooper E.A."/>
            <person name="Brenton Z.W."/>
            <person name="Flinn B.S."/>
            <person name="Jenkins J."/>
            <person name="Shu S."/>
            <person name="Flowers D."/>
            <person name="Luo F."/>
            <person name="Wang Y."/>
            <person name="Xia P."/>
            <person name="Barry K."/>
            <person name="Daum C."/>
            <person name="Lipzen A."/>
            <person name="Yoshinaga Y."/>
            <person name="Schmutz J."/>
            <person name="Saski C."/>
            <person name="Vermerris W."/>
            <person name="Kresovich S."/>
        </authorList>
    </citation>
    <scope>NUCLEOTIDE SEQUENCE</scope>
</reference>
<dbReference type="Proteomes" id="UP000807115">
    <property type="component" value="Chromosome 1"/>
</dbReference>
<dbReference type="InterPro" id="IPR002156">
    <property type="entry name" value="RNaseH_domain"/>
</dbReference>
<dbReference type="PANTHER" id="PTHR37984">
    <property type="entry name" value="PROTEIN CBG26694"/>
    <property type="match status" value="1"/>
</dbReference>
<dbReference type="InterPro" id="IPR050951">
    <property type="entry name" value="Retrovirus_Pol_polyprotein"/>
</dbReference>
<dbReference type="InterPro" id="IPR001584">
    <property type="entry name" value="Integrase_cat-core"/>
</dbReference>
<feature type="compositionally biased region" description="Polar residues" evidence="6">
    <location>
        <begin position="564"/>
        <end position="576"/>
    </location>
</feature>
<comment type="caution">
    <text evidence="8">The sequence shown here is derived from an EMBL/GenBank/DDBJ whole genome shotgun (WGS) entry which is preliminary data.</text>
</comment>
<keyword evidence="4" id="KW-0255">Endonuclease</keyword>
<dbReference type="EMBL" id="CM027680">
    <property type="protein sequence ID" value="KAG0549625.1"/>
    <property type="molecule type" value="Genomic_DNA"/>
</dbReference>
<dbReference type="Pfam" id="PF03732">
    <property type="entry name" value="Retrotrans_gag"/>
    <property type="match status" value="1"/>
</dbReference>
<sequence length="1484" mass="168702">MSTSEFDQENVIPVTEANLKDEQKQAIAKAMEDYKQQCLRSFNMNRSGEVIHKDALPAPRQVTFEANPGKLQEMVDSAISHALINKAGVLSNMVFNVVARTFKEGQLPPDYVGPSHHQPGSPGIKLTTDLLASAMSGPVPPPNWWGFGMPPEYFKTPGISQATDMRGKAPMASAPPNMPMNQNRATHRHAEAYQQAPDPQPPHRQDVDAYWADKIAEVMRDQFGIKPKVNTYSYRTPYPPAYDLIPLPNRYKVPDFTKFYGQDDTSTMEHVNRFIIQFGEASNRDELRVRLFSSSLSGSAFTWFILLPPNSVITWADLEKQFHKYFFSRVHEKKITDLVKLRQRNDESVESFVQRIREVKNKCYSLVLDDRQLADLAFQGLLPHIRDKYASQEFKSLSHLVQRIFDQDIKPFEPERAWNKKVSFVDEATSSDSDEEPVVGLAEWEGQIKLSPNHVIPSAEELKKMKGRASVHDRLGGRLSVHDRLGDRVEYFPRNQEELEEMANSRVPDEFIFCRNANTYRVESKENRRSAARQQQLPPWCLEGLTRTQKRRLQRERREELSKGENSGQSGDQQQPDPKGKGPSADVNMVFMLPMEFLAPSSDDELEFSDQIAQLTLDPMTTIFEKPADDERQHLKALFVKGRVDGQPMTKILIDGGAAINIKPYTVYQKLGKGDQDLTKTDMMLKDFKGNVSPVKGAIYVELTIGSKTLPTTFFLGQGFTSANDLVEVDIGSRDKPRPTFISAKNIKIALLGIILRCLVWTDRLLNIGCLSSLDFGHISSQLADCRYAEWISNVVPVYKKNGKLRVCIDFRNLNKATPMDGYPMPVADLLVDATARHRIISFMDGNAGYNQIFMAEEDIPKTAFRCPCHVGLFEWIVMTFGLKNAGATYQRAMNFIFHEFIGKLVEIYIDDVVVKSGDFTKHLADLRKVLECTRKHGLKMNPNKCVFGVSAGQFLGFMAINKIVAPKNKTELQSLIGKLRHYLLSAECTVICKDDVVRYMLSMPIMSGRIGKWILALSEFDLRYESDKAVKGQIMADFVTQHCGEVEALEIVPWTLFFDGSTSLIKGLELLREVHADAVEVFGDSMLVLNQLAGNYECRSEVLITYYERSMQLVKEFKDFRLEHVPRLHNEEANRLTQHASGYQPMINAISAIGADDWRKEIVDYLKDPSKKVERRVRFQATKYVLLEDELYYRTIDGILLRCLGDDEARSLMGEIHEGYFKGCQGCQKFGNIQRAPASAMNPIIKLWPFRGWAIDLIGQIYPPSSKGHKFILVATNYFTKWVEAIPLKKVTSANMIDFVKEHIIYRFGIPQTITTDQGTMFTSGEFDEFAIANGQAEASNKGIIKLIRRKIEENPRRWHTLLNEALWSYQMACHGSTKVSPYQLVYGHDAVLPWEIKAGSRRLSLQDHLAADDYVTLMIDELDDLAGHRLRALMSIEENKKRVARWYDKKVKAKEFADGDLVWKLILLIGPKSSKFGKWSPN</sequence>